<dbReference type="Proteomes" id="UP000603602">
    <property type="component" value="Unassembled WGS sequence"/>
</dbReference>
<reference evidence="3" key="1">
    <citation type="submission" date="2023-07" db="EMBL/GenBank/DDBJ databases">
        <title>Thauera sp. CAU 1555 isolated from sand of Yaerae Beach.</title>
        <authorList>
            <person name="Kim W."/>
        </authorList>
    </citation>
    <scope>NUCLEOTIDE SEQUENCE [LARGE SCALE GENOMIC DNA]</scope>
    <source>
        <strain evidence="3">CAU 1555</strain>
    </source>
</reference>
<sequence length="85" mass="9593">MGSTLDDARLRAQVIGILRRIAPELEEGALSDDRPLRRQVDLDSMDWLNFLVGISRELAVDIPEADYGRLVTLADLIGYLKQRRA</sequence>
<protein>
    <submittedName>
        <fullName evidence="2">Acyl carrier protein</fullName>
    </submittedName>
</protein>
<organism evidence="2 3">
    <name type="scientific">Thauera sedimentorum</name>
    <dbReference type="NCBI Taxonomy" id="2767595"/>
    <lineage>
        <taxon>Bacteria</taxon>
        <taxon>Pseudomonadati</taxon>
        <taxon>Pseudomonadota</taxon>
        <taxon>Betaproteobacteria</taxon>
        <taxon>Rhodocyclales</taxon>
        <taxon>Zoogloeaceae</taxon>
        <taxon>Thauera</taxon>
    </lineage>
</organism>
<dbReference type="Gene3D" id="1.10.1200.10">
    <property type="entry name" value="ACP-like"/>
    <property type="match status" value="1"/>
</dbReference>
<proteinExistence type="predicted"/>
<dbReference type="PROSITE" id="PS50075">
    <property type="entry name" value="CARRIER"/>
    <property type="match status" value="1"/>
</dbReference>
<dbReference type="InterPro" id="IPR036736">
    <property type="entry name" value="ACP-like_sf"/>
</dbReference>
<dbReference type="InterPro" id="IPR009081">
    <property type="entry name" value="PP-bd_ACP"/>
</dbReference>
<dbReference type="EMBL" id="JACYTO010000001">
    <property type="protein sequence ID" value="MBD8501613.1"/>
    <property type="molecule type" value="Genomic_DNA"/>
</dbReference>
<keyword evidence="3" id="KW-1185">Reference proteome</keyword>
<dbReference type="SUPFAM" id="SSF47336">
    <property type="entry name" value="ACP-like"/>
    <property type="match status" value="1"/>
</dbReference>
<gene>
    <name evidence="2" type="ORF">IFO67_01825</name>
</gene>
<evidence type="ECO:0000259" key="1">
    <source>
        <dbReference type="PROSITE" id="PS50075"/>
    </source>
</evidence>
<dbReference type="Pfam" id="PF00550">
    <property type="entry name" value="PP-binding"/>
    <property type="match status" value="1"/>
</dbReference>
<evidence type="ECO:0000313" key="3">
    <source>
        <dbReference type="Proteomes" id="UP000603602"/>
    </source>
</evidence>
<dbReference type="RefSeq" id="WP_187716456.1">
    <property type="nucleotide sequence ID" value="NZ_JACTAH010000001.1"/>
</dbReference>
<accession>A0ABR9B5G9</accession>
<feature type="domain" description="Carrier" evidence="1">
    <location>
        <begin position="8"/>
        <end position="84"/>
    </location>
</feature>
<name>A0ABR9B5G9_9RHOO</name>
<comment type="caution">
    <text evidence="2">The sequence shown here is derived from an EMBL/GenBank/DDBJ whole genome shotgun (WGS) entry which is preliminary data.</text>
</comment>
<evidence type="ECO:0000313" key="2">
    <source>
        <dbReference type="EMBL" id="MBD8501613.1"/>
    </source>
</evidence>